<protein>
    <submittedName>
        <fullName evidence="1">Uncharacterized protein</fullName>
    </submittedName>
</protein>
<accession>A0A8J4Q8A0</accession>
<reference evidence="1" key="1">
    <citation type="submission" date="2020-01" db="EMBL/GenBank/DDBJ databases">
        <title>Development of genomics and gene disruption for Polysphondylium violaceum indicates a role for the polyketide synthase stlB in stalk morphogenesis.</title>
        <authorList>
            <person name="Narita B."/>
            <person name="Kawabe Y."/>
            <person name="Kin K."/>
            <person name="Saito T."/>
            <person name="Gibbs R."/>
            <person name="Kuspa A."/>
            <person name="Muzny D."/>
            <person name="Queller D."/>
            <person name="Richards S."/>
            <person name="Strassman J."/>
            <person name="Sucgang R."/>
            <person name="Worley K."/>
            <person name="Schaap P."/>
        </authorList>
    </citation>
    <scope>NUCLEOTIDE SEQUENCE</scope>
    <source>
        <strain evidence="1">QSvi11</strain>
    </source>
</reference>
<organism evidence="1 2">
    <name type="scientific">Polysphondylium violaceum</name>
    <dbReference type="NCBI Taxonomy" id="133409"/>
    <lineage>
        <taxon>Eukaryota</taxon>
        <taxon>Amoebozoa</taxon>
        <taxon>Evosea</taxon>
        <taxon>Eumycetozoa</taxon>
        <taxon>Dictyostelia</taxon>
        <taxon>Dictyosteliales</taxon>
        <taxon>Dictyosteliaceae</taxon>
        <taxon>Polysphondylium</taxon>
    </lineage>
</organism>
<name>A0A8J4Q8A0_9MYCE</name>
<sequence>MEIIQSIQTLYGQEEEVDNLQIDFNPRDFKYKDYLKNDFHGDNYLIYLYLPRDAQITELDEEEDDDEDEQENLKYHQLHYNSNNSPNFNKQLEDYGVGRFANAIRHNHVNRLIRLLRINKNNVQLPMRLLFLPIQRGQIRILRVLFHHRCFKHMRDRINFQALLDNIILQGNPVLFKIVMSHFRPTVYRKLTFRLYWVLIFQSQLTPTTA</sequence>
<dbReference type="AlphaFoldDB" id="A0A8J4Q8A0"/>
<keyword evidence="2" id="KW-1185">Reference proteome</keyword>
<proteinExistence type="predicted"/>
<dbReference type="Proteomes" id="UP000695562">
    <property type="component" value="Unassembled WGS sequence"/>
</dbReference>
<comment type="caution">
    <text evidence="1">The sequence shown here is derived from an EMBL/GenBank/DDBJ whole genome shotgun (WGS) entry which is preliminary data.</text>
</comment>
<gene>
    <name evidence="1" type="ORF">CYY_002122</name>
</gene>
<evidence type="ECO:0000313" key="1">
    <source>
        <dbReference type="EMBL" id="KAF2076571.1"/>
    </source>
</evidence>
<evidence type="ECO:0000313" key="2">
    <source>
        <dbReference type="Proteomes" id="UP000695562"/>
    </source>
</evidence>
<dbReference type="EMBL" id="AJWJ01000056">
    <property type="protein sequence ID" value="KAF2076571.1"/>
    <property type="molecule type" value="Genomic_DNA"/>
</dbReference>